<dbReference type="STRING" id="5888.A0C4U7"/>
<evidence type="ECO:0000313" key="9">
    <source>
        <dbReference type="Proteomes" id="UP000000600"/>
    </source>
</evidence>
<name>A0C4U7_PARTE</name>
<keyword evidence="9" id="KW-1185">Reference proteome</keyword>
<dbReference type="SMART" id="SM00220">
    <property type="entry name" value="S_TKc"/>
    <property type="match status" value="1"/>
</dbReference>
<dbReference type="PANTHER" id="PTHR24346">
    <property type="entry name" value="MAP/MICROTUBULE AFFINITY-REGULATING KINASE"/>
    <property type="match status" value="1"/>
</dbReference>
<gene>
    <name evidence="8" type="ORF">GSPATT00006313001</name>
</gene>
<dbReference type="eggNOG" id="KOG0583">
    <property type="taxonomic scope" value="Eukaryota"/>
</dbReference>
<evidence type="ECO:0000256" key="1">
    <source>
        <dbReference type="ARBA" id="ARBA00022527"/>
    </source>
</evidence>
<keyword evidence="3" id="KW-0547">Nucleotide-binding</keyword>
<dbReference type="GeneID" id="5018996"/>
<dbReference type="Proteomes" id="UP000000600">
    <property type="component" value="Unassembled WGS sequence"/>
</dbReference>
<dbReference type="RefSeq" id="XP_001433211.1">
    <property type="nucleotide sequence ID" value="XM_001433174.1"/>
</dbReference>
<evidence type="ECO:0000256" key="3">
    <source>
        <dbReference type="ARBA" id="ARBA00022741"/>
    </source>
</evidence>
<evidence type="ECO:0000256" key="2">
    <source>
        <dbReference type="ARBA" id="ARBA00022679"/>
    </source>
</evidence>
<keyword evidence="1" id="KW-0723">Serine/threonine-protein kinase</keyword>
<dbReference type="Gene3D" id="1.10.510.10">
    <property type="entry name" value="Transferase(Phosphotransferase) domain 1"/>
    <property type="match status" value="1"/>
</dbReference>
<evidence type="ECO:0000313" key="8">
    <source>
        <dbReference type="EMBL" id="CAK65814.1"/>
    </source>
</evidence>
<keyword evidence="2" id="KW-0808">Transferase</keyword>
<dbReference type="GO" id="GO:0004674">
    <property type="term" value="F:protein serine/threonine kinase activity"/>
    <property type="evidence" value="ECO:0000318"/>
    <property type="project" value="GO_Central"/>
</dbReference>
<dbReference type="InParanoid" id="A0C4U7"/>
<dbReference type="InterPro" id="IPR000719">
    <property type="entry name" value="Prot_kinase_dom"/>
</dbReference>
<dbReference type="GO" id="GO:0005524">
    <property type="term" value="F:ATP binding"/>
    <property type="evidence" value="ECO:0007669"/>
    <property type="project" value="UniProtKB-KW"/>
</dbReference>
<dbReference type="SUPFAM" id="SSF56112">
    <property type="entry name" value="Protein kinase-like (PK-like)"/>
    <property type="match status" value="1"/>
</dbReference>
<dbReference type="OMA" id="FKTEIMN"/>
<dbReference type="OrthoDB" id="294692at2759"/>
<dbReference type="AlphaFoldDB" id="A0C4U7"/>
<keyword evidence="4" id="KW-0418">Kinase</keyword>
<dbReference type="InterPro" id="IPR011009">
    <property type="entry name" value="Kinase-like_dom_sf"/>
</dbReference>
<evidence type="ECO:0000259" key="7">
    <source>
        <dbReference type="PROSITE" id="PS50011"/>
    </source>
</evidence>
<dbReference type="Pfam" id="PF00069">
    <property type="entry name" value="Pkinase"/>
    <property type="match status" value="1"/>
</dbReference>
<dbReference type="PANTHER" id="PTHR24346:SF82">
    <property type="entry name" value="KP78A-RELATED"/>
    <property type="match status" value="1"/>
</dbReference>
<evidence type="ECO:0000256" key="4">
    <source>
        <dbReference type="ARBA" id="ARBA00022777"/>
    </source>
</evidence>
<dbReference type="PROSITE" id="PS00108">
    <property type="entry name" value="PROTEIN_KINASE_ST"/>
    <property type="match status" value="1"/>
</dbReference>
<keyword evidence="5" id="KW-0067">ATP-binding</keyword>
<feature type="domain" description="Protein kinase" evidence="7">
    <location>
        <begin position="21"/>
        <end position="302"/>
    </location>
</feature>
<accession>A0C4U7</accession>
<proteinExistence type="predicted"/>
<dbReference type="InterPro" id="IPR008271">
    <property type="entry name" value="Ser/Thr_kinase_AS"/>
</dbReference>
<organism evidence="8 9">
    <name type="scientific">Paramecium tetraurelia</name>
    <dbReference type="NCBI Taxonomy" id="5888"/>
    <lineage>
        <taxon>Eukaryota</taxon>
        <taxon>Sar</taxon>
        <taxon>Alveolata</taxon>
        <taxon>Ciliophora</taxon>
        <taxon>Intramacronucleata</taxon>
        <taxon>Oligohymenophorea</taxon>
        <taxon>Peniculida</taxon>
        <taxon>Parameciidae</taxon>
        <taxon>Paramecium</taxon>
    </lineage>
</organism>
<dbReference type="KEGG" id="ptm:GSPATT00006313001"/>
<feature type="region of interest" description="Disordered" evidence="6">
    <location>
        <begin position="407"/>
        <end position="430"/>
    </location>
</feature>
<feature type="compositionally biased region" description="Polar residues" evidence="6">
    <location>
        <begin position="421"/>
        <end position="430"/>
    </location>
</feature>
<dbReference type="EMBL" id="CT868041">
    <property type="protein sequence ID" value="CAK65814.1"/>
    <property type="molecule type" value="Genomic_DNA"/>
</dbReference>
<reference evidence="8 9" key="1">
    <citation type="journal article" date="2006" name="Nature">
        <title>Global trends of whole-genome duplications revealed by the ciliate Paramecium tetraurelia.</title>
        <authorList>
            <consortium name="Genoscope"/>
            <person name="Aury J.-M."/>
            <person name="Jaillon O."/>
            <person name="Duret L."/>
            <person name="Noel B."/>
            <person name="Jubin C."/>
            <person name="Porcel B.M."/>
            <person name="Segurens B."/>
            <person name="Daubin V."/>
            <person name="Anthouard V."/>
            <person name="Aiach N."/>
            <person name="Arnaiz O."/>
            <person name="Billaut A."/>
            <person name="Beisson J."/>
            <person name="Blanc I."/>
            <person name="Bouhouche K."/>
            <person name="Camara F."/>
            <person name="Duharcourt S."/>
            <person name="Guigo R."/>
            <person name="Gogendeau D."/>
            <person name="Katinka M."/>
            <person name="Keller A.-M."/>
            <person name="Kissmehl R."/>
            <person name="Klotz C."/>
            <person name="Koll F."/>
            <person name="Le Moue A."/>
            <person name="Lepere C."/>
            <person name="Malinsky S."/>
            <person name="Nowacki M."/>
            <person name="Nowak J.K."/>
            <person name="Plattner H."/>
            <person name="Poulain J."/>
            <person name="Ruiz F."/>
            <person name="Serrano V."/>
            <person name="Zagulski M."/>
            <person name="Dessen P."/>
            <person name="Betermier M."/>
            <person name="Weissenbach J."/>
            <person name="Scarpelli C."/>
            <person name="Schachter V."/>
            <person name="Sperling L."/>
            <person name="Meyer E."/>
            <person name="Cohen J."/>
            <person name="Wincker P."/>
        </authorList>
    </citation>
    <scope>NUCLEOTIDE SEQUENCE [LARGE SCALE GENOMIC DNA]</scope>
    <source>
        <strain evidence="8 9">Stock d4-2</strain>
    </source>
</reference>
<evidence type="ECO:0000256" key="5">
    <source>
        <dbReference type="ARBA" id="ARBA00022840"/>
    </source>
</evidence>
<dbReference type="HOGENOM" id="CLU_000288_59_0_1"/>
<sequence length="430" mass="50736">MMSLDIQSDYFDYASVLDDKYYIIDTIGVGRYAKQFYYSDYFRVKLAIDVQDKQKLIQLQIRINYNNLQMRQLKQAEFEHNNIIKIIQCNINGKYRKVDGRLCQVSYFVMELADQGELFELLEQTHQFSEKFLRRIFSQLIKGIQYLHEKGIVHRDIKSENILFSNGILKLADFGFSAKSVDETGAKVQFEVQQYLGSPEYNPPELSNAIGKQKYYIPESADIFASGVILFSMAMRSAPFKTSKNTDPYYSLLKQDKQKFWQVFQELNDNISNQFKDLIEKILEENPQKRISLEQIKKHPWMEGSISNLADFKTEIMNRYEIVQNKMKAKITFRRQQKFTNRRYQKRIEMSIPNLIPPKYLQESLVVIDQINEKLQKRLLHQEYQDQINQQAQPTVEINIIEIQQKTKSKRQLEGSKKSNRATPPNDSDN</sequence>
<dbReference type="PROSITE" id="PS50011">
    <property type="entry name" value="PROTEIN_KINASE_DOM"/>
    <property type="match status" value="1"/>
</dbReference>
<evidence type="ECO:0000256" key="6">
    <source>
        <dbReference type="SAM" id="MobiDB-lite"/>
    </source>
</evidence>
<protein>
    <recommendedName>
        <fullName evidence="7">Protein kinase domain-containing protein</fullName>
    </recommendedName>
</protein>